<organism evidence="2 3">
    <name type="scientific">Streptomyces violaceusniger (strain Tu 4113)</name>
    <dbReference type="NCBI Taxonomy" id="653045"/>
    <lineage>
        <taxon>Bacteria</taxon>
        <taxon>Bacillati</taxon>
        <taxon>Actinomycetota</taxon>
        <taxon>Actinomycetes</taxon>
        <taxon>Kitasatosporales</taxon>
        <taxon>Streptomycetaceae</taxon>
        <taxon>Streptomyces</taxon>
        <taxon>Streptomyces violaceusniger group</taxon>
    </lineage>
</organism>
<reference evidence="2" key="1">
    <citation type="submission" date="2011-08" db="EMBL/GenBank/DDBJ databases">
        <title>Complete sequence of plasmid 2 of Streptomyces violaceusniger Tu 4113.</title>
        <authorList>
            <consortium name="US DOE Joint Genome Institute"/>
            <person name="Lucas S."/>
            <person name="Han J."/>
            <person name="Lapidus A."/>
            <person name="Cheng J.-F."/>
            <person name="Goodwin L."/>
            <person name="Pitluck S."/>
            <person name="Peters L."/>
            <person name="Ivanova N."/>
            <person name="Daligault H."/>
            <person name="Detter J.C."/>
            <person name="Han C."/>
            <person name="Tapia R."/>
            <person name="Land M."/>
            <person name="Hauser L."/>
            <person name="Kyrpides N."/>
            <person name="Ivanova N."/>
            <person name="Pagani I."/>
            <person name="Hagen A."/>
            <person name="Katz L."/>
            <person name="Fiedler H.-P."/>
            <person name="Keasling J."/>
            <person name="Fortman J."/>
            <person name="Woyke T."/>
        </authorList>
    </citation>
    <scope>NUCLEOTIDE SEQUENCE [LARGE SCALE GENOMIC DNA]</scope>
    <source>
        <strain evidence="2">Tu 4113</strain>
        <plasmid evidence="2">pSTRVI02</plasmid>
    </source>
</reference>
<protein>
    <submittedName>
        <fullName evidence="2">Uncharacterized protein</fullName>
    </submittedName>
</protein>
<accession>G2PHV4</accession>
<feature type="compositionally biased region" description="Basic residues" evidence="1">
    <location>
        <begin position="1"/>
        <end position="13"/>
    </location>
</feature>
<proteinExistence type="predicted"/>
<name>G2PHV4_STRV4</name>
<evidence type="ECO:0000256" key="1">
    <source>
        <dbReference type="SAM" id="MobiDB-lite"/>
    </source>
</evidence>
<dbReference type="KEGG" id="svl:Strvi_0129"/>
<dbReference type="AlphaFoldDB" id="G2PHV4"/>
<keyword evidence="2" id="KW-0614">Plasmid</keyword>
<evidence type="ECO:0000313" key="2">
    <source>
        <dbReference type="EMBL" id="AEM88905.1"/>
    </source>
</evidence>
<keyword evidence="3" id="KW-1185">Reference proteome</keyword>
<dbReference type="EMBL" id="CP002996">
    <property type="protein sequence ID" value="AEM88905.1"/>
    <property type="molecule type" value="Genomic_DNA"/>
</dbReference>
<sequence>MAAARGRLRRKAPRLFPRTNRWMSGVPQRMKEHQDVGPVRDADAHHRQDAARTAAV</sequence>
<geneLocation type="plasmid" evidence="2 3">
    <name>pSTRVI02</name>
</geneLocation>
<feature type="region of interest" description="Disordered" evidence="1">
    <location>
        <begin position="1"/>
        <end position="56"/>
    </location>
</feature>
<gene>
    <name evidence="2" type="ORF">Strvi_0129</name>
</gene>
<feature type="compositionally biased region" description="Basic and acidic residues" evidence="1">
    <location>
        <begin position="29"/>
        <end position="50"/>
    </location>
</feature>
<evidence type="ECO:0000313" key="3">
    <source>
        <dbReference type="Proteomes" id="UP000008703"/>
    </source>
</evidence>
<dbReference type="Proteomes" id="UP000008703">
    <property type="component" value="Plasmid pSTRVI02"/>
</dbReference>
<dbReference type="HOGENOM" id="CLU_3012579_0_0_11"/>